<dbReference type="CDD" id="cd02440">
    <property type="entry name" value="AdoMet_MTases"/>
    <property type="match status" value="1"/>
</dbReference>
<reference evidence="7" key="1">
    <citation type="submission" date="2020-10" db="EMBL/GenBank/DDBJ databases">
        <authorList>
            <person name="Gilroy R."/>
        </authorList>
    </citation>
    <scope>NUCLEOTIDE SEQUENCE</scope>
    <source>
        <strain evidence="7">B1-3475</strain>
    </source>
</reference>
<dbReference type="EMBL" id="JADIMK010000013">
    <property type="protein sequence ID" value="MBO8455106.1"/>
    <property type="molecule type" value="Genomic_DNA"/>
</dbReference>
<keyword evidence="5 6" id="KW-0819">tRNA processing</keyword>
<name>A0A9D9HJR9_9BACT</name>
<evidence type="ECO:0000256" key="1">
    <source>
        <dbReference type="ARBA" id="ARBA00022490"/>
    </source>
</evidence>
<comment type="caution">
    <text evidence="7">The sequence shown here is derived from an EMBL/GenBank/DDBJ whole genome shotgun (WGS) entry which is preliminary data.</text>
</comment>
<keyword evidence="1 6" id="KW-0963">Cytoplasm</keyword>
<comment type="function">
    <text evidence="6">Specifically methylates the adenine in position 37 of tRNA(1)(Val) (anticodon cmo5UAC).</text>
</comment>
<dbReference type="AlphaFoldDB" id="A0A9D9HJR9"/>
<dbReference type="Gene3D" id="3.40.50.150">
    <property type="entry name" value="Vaccinia Virus protein VP39"/>
    <property type="match status" value="1"/>
</dbReference>
<dbReference type="PRINTS" id="PR00507">
    <property type="entry name" value="N12N6MTFRASE"/>
</dbReference>
<evidence type="ECO:0000313" key="7">
    <source>
        <dbReference type="EMBL" id="MBO8455106.1"/>
    </source>
</evidence>
<evidence type="ECO:0000313" key="8">
    <source>
        <dbReference type="Proteomes" id="UP000823617"/>
    </source>
</evidence>
<reference evidence="7" key="2">
    <citation type="journal article" date="2021" name="PeerJ">
        <title>Extensive microbial diversity within the chicken gut microbiome revealed by metagenomics and culture.</title>
        <authorList>
            <person name="Gilroy R."/>
            <person name="Ravi A."/>
            <person name="Getino M."/>
            <person name="Pursley I."/>
            <person name="Horton D.L."/>
            <person name="Alikhan N.F."/>
            <person name="Baker D."/>
            <person name="Gharbi K."/>
            <person name="Hall N."/>
            <person name="Watson M."/>
            <person name="Adriaenssens E.M."/>
            <person name="Foster-Nyarko E."/>
            <person name="Jarju S."/>
            <person name="Secka A."/>
            <person name="Antonio M."/>
            <person name="Oren A."/>
            <person name="Chaudhuri R.R."/>
            <person name="La Ragione R."/>
            <person name="Hildebrand F."/>
            <person name="Pallen M.J."/>
        </authorList>
    </citation>
    <scope>NUCLEOTIDE SEQUENCE</scope>
    <source>
        <strain evidence="7">B1-3475</strain>
    </source>
</reference>
<gene>
    <name evidence="7" type="ORF">IAC08_01710</name>
</gene>
<evidence type="ECO:0000256" key="3">
    <source>
        <dbReference type="ARBA" id="ARBA00022679"/>
    </source>
</evidence>
<dbReference type="InterPro" id="IPR022882">
    <property type="entry name" value="tRNA_adenine-N6_MeTrfase"/>
</dbReference>
<keyword evidence="3 6" id="KW-0808">Transferase</keyword>
<dbReference type="GO" id="GO:0008033">
    <property type="term" value="P:tRNA processing"/>
    <property type="evidence" value="ECO:0007669"/>
    <property type="project" value="UniProtKB-UniRule"/>
</dbReference>
<protein>
    <recommendedName>
        <fullName evidence="6">tRNA1(Val) (adenine(37)-N6)-methyltransferase</fullName>
        <ecNumber evidence="6">2.1.1.223</ecNumber>
    </recommendedName>
    <alternativeName>
        <fullName evidence="6">tRNA m6A37 methyltransferase</fullName>
    </alternativeName>
</protein>
<dbReference type="GO" id="GO:0032259">
    <property type="term" value="P:methylation"/>
    <property type="evidence" value="ECO:0007669"/>
    <property type="project" value="UniProtKB-KW"/>
</dbReference>
<dbReference type="HAMAP" id="MF_01872">
    <property type="entry name" value="tRNA_methyltr_YfiC"/>
    <property type="match status" value="1"/>
</dbReference>
<evidence type="ECO:0000256" key="5">
    <source>
        <dbReference type="ARBA" id="ARBA00022694"/>
    </source>
</evidence>
<evidence type="ECO:0000256" key="4">
    <source>
        <dbReference type="ARBA" id="ARBA00022691"/>
    </source>
</evidence>
<dbReference type="EC" id="2.1.1.223" evidence="6"/>
<dbReference type="SUPFAM" id="SSF53335">
    <property type="entry name" value="S-adenosyl-L-methionine-dependent methyltransferases"/>
    <property type="match status" value="1"/>
</dbReference>
<dbReference type="PANTHER" id="PTHR47739:SF1">
    <property type="entry name" value="TRNA1(VAL) (ADENINE(37)-N6)-METHYLTRANSFERASE"/>
    <property type="match status" value="1"/>
</dbReference>
<dbReference type="PANTHER" id="PTHR47739">
    <property type="entry name" value="TRNA1(VAL) (ADENINE(37)-N6)-METHYLTRANSFERASE"/>
    <property type="match status" value="1"/>
</dbReference>
<dbReference type="InterPro" id="IPR002052">
    <property type="entry name" value="DNA_methylase_N6_adenine_CS"/>
</dbReference>
<comment type="similarity">
    <text evidence="6">Belongs to the methyltransferase superfamily. tRNA (adenine-N(6)-)-methyltransferase family.</text>
</comment>
<comment type="catalytic activity">
    <reaction evidence="6">
        <text>adenosine(37) in tRNA1(Val) + S-adenosyl-L-methionine = N(6)-methyladenosine(37) in tRNA1(Val) + S-adenosyl-L-homocysteine + H(+)</text>
        <dbReference type="Rhea" id="RHEA:43160"/>
        <dbReference type="Rhea" id="RHEA-COMP:10369"/>
        <dbReference type="Rhea" id="RHEA-COMP:10370"/>
        <dbReference type="ChEBI" id="CHEBI:15378"/>
        <dbReference type="ChEBI" id="CHEBI:57856"/>
        <dbReference type="ChEBI" id="CHEBI:59789"/>
        <dbReference type="ChEBI" id="CHEBI:74411"/>
        <dbReference type="ChEBI" id="CHEBI:74449"/>
        <dbReference type="EC" id="2.1.1.223"/>
    </reaction>
</comment>
<organism evidence="7 8">
    <name type="scientific">Candidatus Cryptobacteroides intestinigallinarum</name>
    <dbReference type="NCBI Taxonomy" id="2840767"/>
    <lineage>
        <taxon>Bacteria</taxon>
        <taxon>Pseudomonadati</taxon>
        <taxon>Bacteroidota</taxon>
        <taxon>Bacteroidia</taxon>
        <taxon>Bacteroidales</taxon>
        <taxon>Candidatus Cryptobacteroides</taxon>
    </lineage>
</organism>
<dbReference type="Proteomes" id="UP000823617">
    <property type="component" value="Unassembled WGS sequence"/>
</dbReference>
<dbReference type="PROSITE" id="PS00092">
    <property type="entry name" value="N6_MTASE"/>
    <property type="match status" value="1"/>
</dbReference>
<comment type="subcellular location">
    <subcellularLocation>
        <location evidence="6">Cytoplasm</location>
    </subcellularLocation>
</comment>
<dbReference type="InterPro" id="IPR050210">
    <property type="entry name" value="tRNA_Adenine-N(6)_MTase"/>
</dbReference>
<keyword evidence="4 6" id="KW-0949">S-adenosyl-L-methionine</keyword>
<dbReference type="GO" id="GO:0005737">
    <property type="term" value="C:cytoplasm"/>
    <property type="evidence" value="ECO:0007669"/>
    <property type="project" value="UniProtKB-SubCell"/>
</dbReference>
<dbReference type="GO" id="GO:0003676">
    <property type="term" value="F:nucleic acid binding"/>
    <property type="evidence" value="ECO:0007669"/>
    <property type="project" value="InterPro"/>
</dbReference>
<evidence type="ECO:0000256" key="6">
    <source>
        <dbReference type="HAMAP-Rule" id="MF_01872"/>
    </source>
</evidence>
<dbReference type="GO" id="GO:0016430">
    <property type="term" value="F:tRNA (adenine-N6)-methyltransferase activity"/>
    <property type="evidence" value="ECO:0007669"/>
    <property type="project" value="UniProtKB-UniRule"/>
</dbReference>
<keyword evidence="2 6" id="KW-0489">Methyltransferase</keyword>
<evidence type="ECO:0000256" key="2">
    <source>
        <dbReference type="ARBA" id="ARBA00022603"/>
    </source>
</evidence>
<proteinExistence type="inferred from homology"/>
<dbReference type="InterPro" id="IPR029063">
    <property type="entry name" value="SAM-dependent_MTases_sf"/>
</dbReference>
<sequence>MSEETSVFRFKRFEVVNRRSAMKVNTDGVLLGAAMTIKGTEKSLLDIGTGTGTIALMAAQRLSDARASFSITGIDIDPDSAAEAAENFSRSPWSDCLEAINVSLDSFKPVRKQAAARQHTTQEGAQDGIQEGAQDESGIFDLIFSNPPYYSGELKAPDERRCNARHSESLSWADITDFASRHLKKDGRLALVLPADQRNAVTRYAAAAGLYLFRAIMVRTVPRKMPKRAILEFSRTLTRNPVEESLSIQEAGTWTPTYRSLLSDFLINL</sequence>
<accession>A0A9D9HJR9</accession>